<accession>A0A3P6D3S0</accession>
<dbReference type="AlphaFoldDB" id="A0A3P6D3S0"/>
<dbReference type="EMBL" id="LR031874">
    <property type="protein sequence ID" value="VDD19294.1"/>
    <property type="molecule type" value="Genomic_DNA"/>
</dbReference>
<protein>
    <submittedName>
        <fullName evidence="1">Uncharacterized protein</fullName>
    </submittedName>
</protein>
<evidence type="ECO:0000313" key="1">
    <source>
        <dbReference type="EMBL" id="VDD19294.1"/>
    </source>
</evidence>
<organism evidence="1">
    <name type="scientific">Brassica oleracea</name>
    <name type="common">Wild cabbage</name>
    <dbReference type="NCBI Taxonomy" id="3712"/>
    <lineage>
        <taxon>Eukaryota</taxon>
        <taxon>Viridiplantae</taxon>
        <taxon>Streptophyta</taxon>
        <taxon>Embryophyta</taxon>
        <taxon>Tracheophyta</taxon>
        <taxon>Spermatophyta</taxon>
        <taxon>Magnoliopsida</taxon>
        <taxon>eudicotyledons</taxon>
        <taxon>Gunneridae</taxon>
        <taxon>Pentapetalae</taxon>
        <taxon>rosids</taxon>
        <taxon>malvids</taxon>
        <taxon>Brassicales</taxon>
        <taxon>Brassicaceae</taxon>
        <taxon>Brassiceae</taxon>
        <taxon>Brassica</taxon>
    </lineage>
</organism>
<sequence length="64" mass="7590">MQVSFVQIQSQIKTFHCDQSITGCLRLWKEGMFHLIHIPYISKSACYHLRHHKINGDVYLDLIF</sequence>
<reference evidence="1" key="1">
    <citation type="submission" date="2018-11" db="EMBL/GenBank/DDBJ databases">
        <authorList>
            <consortium name="Genoscope - CEA"/>
            <person name="William W."/>
        </authorList>
    </citation>
    <scope>NUCLEOTIDE SEQUENCE</scope>
</reference>
<gene>
    <name evidence="1" type="ORF">BOLC2T06650H</name>
</gene>
<proteinExistence type="predicted"/>
<name>A0A3P6D3S0_BRAOL</name>